<feature type="compositionally biased region" description="Polar residues" evidence="1">
    <location>
        <begin position="306"/>
        <end position="324"/>
    </location>
</feature>
<dbReference type="CDD" id="cd04481">
    <property type="entry name" value="RPA1_DBD_B_like"/>
    <property type="match status" value="1"/>
</dbReference>
<dbReference type="InterPro" id="IPR003871">
    <property type="entry name" value="RFA1B/D_OB_1st"/>
</dbReference>
<keyword evidence="3" id="KW-1185">Reference proteome</keyword>
<evidence type="ECO:0000313" key="4">
    <source>
        <dbReference type="RefSeq" id="XP_010445717.1"/>
    </source>
</evidence>
<dbReference type="Pfam" id="PF02721">
    <property type="entry name" value="DUF223"/>
    <property type="match status" value="1"/>
</dbReference>
<accession>A0ABM0UST5</accession>
<organism evidence="3 4">
    <name type="scientific">Camelina sativa</name>
    <name type="common">False flax</name>
    <name type="synonym">Myagrum sativum</name>
    <dbReference type="NCBI Taxonomy" id="90675"/>
    <lineage>
        <taxon>Eukaryota</taxon>
        <taxon>Viridiplantae</taxon>
        <taxon>Streptophyta</taxon>
        <taxon>Embryophyta</taxon>
        <taxon>Tracheophyta</taxon>
        <taxon>Spermatophyta</taxon>
        <taxon>Magnoliopsida</taxon>
        <taxon>eudicotyledons</taxon>
        <taxon>Gunneridae</taxon>
        <taxon>Pentapetalae</taxon>
        <taxon>rosids</taxon>
        <taxon>malvids</taxon>
        <taxon>Brassicales</taxon>
        <taxon>Brassicaceae</taxon>
        <taxon>Camelineae</taxon>
        <taxon>Camelina</taxon>
    </lineage>
</organism>
<gene>
    <name evidence="4" type="primary">LOC104728441</name>
</gene>
<reference evidence="3" key="1">
    <citation type="journal article" date="2014" name="Nat. Commun.">
        <title>The emerging biofuel crop Camelina sativa retains a highly undifferentiated hexaploid genome structure.</title>
        <authorList>
            <person name="Kagale S."/>
            <person name="Koh C."/>
            <person name="Nixon J."/>
            <person name="Bollina V."/>
            <person name="Clarke W.E."/>
            <person name="Tuteja R."/>
            <person name="Spillane C."/>
            <person name="Robinson S.J."/>
            <person name="Links M.G."/>
            <person name="Clarke C."/>
            <person name="Higgins E.E."/>
            <person name="Huebert T."/>
            <person name="Sharpe A.G."/>
            <person name="Parkin I.A."/>
        </authorList>
    </citation>
    <scope>NUCLEOTIDE SEQUENCE [LARGE SCALE GENOMIC DNA]</scope>
    <source>
        <strain evidence="3">cv. DH55</strain>
    </source>
</reference>
<protein>
    <submittedName>
        <fullName evidence="4">Uncharacterized protein LOC104728441</fullName>
    </submittedName>
</protein>
<dbReference type="InterPro" id="IPR012340">
    <property type="entry name" value="NA-bd_OB-fold"/>
</dbReference>
<feature type="compositionally biased region" description="Polar residues" evidence="1">
    <location>
        <begin position="334"/>
        <end position="343"/>
    </location>
</feature>
<evidence type="ECO:0000259" key="2">
    <source>
        <dbReference type="Pfam" id="PF02721"/>
    </source>
</evidence>
<dbReference type="Gene3D" id="2.40.50.140">
    <property type="entry name" value="Nucleic acid-binding proteins"/>
    <property type="match status" value="1"/>
</dbReference>
<dbReference type="RefSeq" id="XP_010445717.1">
    <property type="nucleotide sequence ID" value="XM_010447415.1"/>
</dbReference>
<dbReference type="Proteomes" id="UP000694864">
    <property type="component" value="Chromosome 11"/>
</dbReference>
<proteinExistence type="predicted"/>
<name>A0ABM0UST5_CAMSA</name>
<evidence type="ECO:0000256" key="1">
    <source>
        <dbReference type="SAM" id="MobiDB-lite"/>
    </source>
</evidence>
<dbReference type="GeneID" id="104728441"/>
<sequence length="369" mass="41375">MAATDGFTQLSDFKAFKTTWKIKVKIVHTWKQYTTYTGETIVMILADFEVVSIGEMKTSELNDKPKKRLEVILRDTSDQRLSCTLWGKFADKMWTACHEANQGIVTCLIRCGKINTYNGDRTISYAFDMSLLLINADYPAVQDFVIQLPQDDLKITFGERNCDCLKSKHENDDYVNQFPRSIISDMLEATMEGKFKIYCSIYHIDMEFGCGETKIILFDNNAIKLVNQTAIDVLGGQYDEIQDPTIVPPALQALVGKTFLFLASVETSNIVGGKETYKVSYVEMGGVDNIEESDIQIDPRDVISNEVQDQTNSSGIETSVTTPSSKRKDESNDDATTQSSTSKKMCLPSINQAIEEEKEKIQGKKVTGP</sequence>
<dbReference type="SUPFAM" id="SSF50249">
    <property type="entry name" value="Nucleic acid-binding proteins"/>
    <property type="match status" value="1"/>
</dbReference>
<feature type="region of interest" description="Disordered" evidence="1">
    <location>
        <begin position="306"/>
        <end position="369"/>
    </location>
</feature>
<evidence type="ECO:0000313" key="3">
    <source>
        <dbReference type="Proteomes" id="UP000694864"/>
    </source>
</evidence>
<feature type="domain" description="Replication protein A 70 kDa DNA-binding subunit B/D first OB fold" evidence="2">
    <location>
        <begin position="6"/>
        <end position="48"/>
    </location>
</feature>
<reference evidence="4" key="2">
    <citation type="submission" date="2025-08" db="UniProtKB">
        <authorList>
            <consortium name="RefSeq"/>
        </authorList>
    </citation>
    <scope>IDENTIFICATION</scope>
    <source>
        <tissue evidence="4">Leaf</tissue>
    </source>
</reference>